<comment type="subcellular location">
    <subcellularLocation>
        <location evidence="7">Cytoplasm</location>
    </subcellularLocation>
</comment>
<keyword evidence="5 7" id="KW-0378">Hydrolase</keyword>
<dbReference type="SUPFAM" id="SSF55486">
    <property type="entry name" value="Metalloproteases ('zincins'), catalytic domain"/>
    <property type="match status" value="1"/>
</dbReference>
<reference evidence="8 9" key="1">
    <citation type="journal article" date="2016" name="Nat. Commun.">
        <title>Thousands of microbial genomes shed light on interconnected biogeochemical processes in an aquifer system.</title>
        <authorList>
            <person name="Anantharaman K."/>
            <person name="Brown C.T."/>
            <person name="Hug L.A."/>
            <person name="Sharon I."/>
            <person name="Castelle C.J."/>
            <person name="Probst A.J."/>
            <person name="Thomas B.C."/>
            <person name="Singh A."/>
            <person name="Wilkins M.J."/>
            <person name="Karaoz U."/>
            <person name="Brodie E.L."/>
            <person name="Williams K.H."/>
            <person name="Hubbard S.S."/>
            <person name="Banfield J.F."/>
        </authorList>
    </citation>
    <scope>NUCLEOTIDE SEQUENCE [LARGE SCALE GENOMIC DNA]</scope>
</reference>
<keyword evidence="2 7" id="KW-0540">Nuclease</keyword>
<dbReference type="InterPro" id="IPR023091">
    <property type="entry name" value="MetalPrtase_cat_dom_sf_prd"/>
</dbReference>
<dbReference type="HAMAP" id="MF_00009">
    <property type="entry name" value="Endoribonucl_YbeY"/>
    <property type="match status" value="1"/>
</dbReference>
<evidence type="ECO:0000256" key="6">
    <source>
        <dbReference type="ARBA" id="ARBA00022833"/>
    </source>
</evidence>
<dbReference type="NCBIfam" id="TIGR00043">
    <property type="entry name" value="rRNA maturation RNase YbeY"/>
    <property type="match status" value="1"/>
</dbReference>
<dbReference type="InterPro" id="IPR002036">
    <property type="entry name" value="YbeY"/>
</dbReference>
<proteinExistence type="inferred from homology"/>
<comment type="function">
    <text evidence="7">Single strand-specific metallo-endoribonuclease involved in late-stage 70S ribosome quality control and in maturation of the 3' terminus of the 16S rRNA.</text>
</comment>
<sequence>MIKIDYNSNIKNKYSKNDLQKVADLVSKKEKKVTGLVEINMVGDKEMTELNFQYRGKKYPTDVLSFAWTEEKKIKSPLLGQIYICLPQIKRQSKEFDVKENEELARMLIHGLLHLVGHDHIKKEPAKKMFKIQEGVIKKLGYVCQKFI</sequence>
<evidence type="ECO:0000256" key="2">
    <source>
        <dbReference type="ARBA" id="ARBA00022722"/>
    </source>
</evidence>
<dbReference type="GO" id="GO:0005737">
    <property type="term" value="C:cytoplasm"/>
    <property type="evidence" value="ECO:0007669"/>
    <property type="project" value="UniProtKB-SubCell"/>
</dbReference>
<dbReference type="PANTHER" id="PTHR46986">
    <property type="entry name" value="ENDORIBONUCLEASE YBEY, CHLOROPLASTIC"/>
    <property type="match status" value="1"/>
</dbReference>
<comment type="similarity">
    <text evidence="1 7">Belongs to the endoribonuclease YbeY family.</text>
</comment>
<dbReference type="GO" id="GO:0008270">
    <property type="term" value="F:zinc ion binding"/>
    <property type="evidence" value="ECO:0007669"/>
    <property type="project" value="UniProtKB-UniRule"/>
</dbReference>
<keyword evidence="4 7" id="KW-0255">Endonuclease</keyword>
<keyword evidence="7" id="KW-0963">Cytoplasm</keyword>
<dbReference type="InterPro" id="IPR020549">
    <property type="entry name" value="YbeY_CS"/>
</dbReference>
<protein>
    <recommendedName>
        <fullName evidence="7">Endoribonuclease YbeY</fullName>
        <ecNumber evidence="7">3.1.-.-</ecNumber>
    </recommendedName>
</protein>
<dbReference type="AlphaFoldDB" id="A0A1F6P2C0"/>
<evidence type="ECO:0000256" key="4">
    <source>
        <dbReference type="ARBA" id="ARBA00022759"/>
    </source>
</evidence>
<dbReference type="Pfam" id="PF02130">
    <property type="entry name" value="YbeY"/>
    <property type="match status" value="1"/>
</dbReference>
<dbReference type="EMBL" id="MFRC01000002">
    <property type="protein sequence ID" value="OGH90230.1"/>
    <property type="molecule type" value="Genomic_DNA"/>
</dbReference>
<dbReference type="EC" id="3.1.-.-" evidence="7"/>
<evidence type="ECO:0000313" key="9">
    <source>
        <dbReference type="Proteomes" id="UP000178490"/>
    </source>
</evidence>
<evidence type="ECO:0000256" key="1">
    <source>
        <dbReference type="ARBA" id="ARBA00010875"/>
    </source>
</evidence>
<keyword evidence="3 7" id="KW-0479">Metal-binding</keyword>
<dbReference type="GO" id="GO:0006364">
    <property type="term" value="P:rRNA processing"/>
    <property type="evidence" value="ECO:0007669"/>
    <property type="project" value="UniProtKB-UniRule"/>
</dbReference>
<dbReference type="GO" id="GO:0004222">
    <property type="term" value="F:metalloendopeptidase activity"/>
    <property type="evidence" value="ECO:0007669"/>
    <property type="project" value="InterPro"/>
</dbReference>
<dbReference type="GO" id="GO:0004521">
    <property type="term" value="F:RNA endonuclease activity"/>
    <property type="evidence" value="ECO:0007669"/>
    <property type="project" value="UniProtKB-UniRule"/>
</dbReference>
<keyword evidence="7" id="KW-0690">Ribosome biogenesis</keyword>
<feature type="binding site" evidence="7">
    <location>
        <position position="120"/>
    </location>
    <ligand>
        <name>Zn(2+)</name>
        <dbReference type="ChEBI" id="CHEBI:29105"/>
        <note>catalytic</note>
    </ligand>
</feature>
<comment type="caution">
    <text evidence="8">The sequence shown here is derived from an EMBL/GenBank/DDBJ whole genome shotgun (WGS) entry which is preliminary data.</text>
</comment>
<evidence type="ECO:0000256" key="7">
    <source>
        <dbReference type="HAMAP-Rule" id="MF_00009"/>
    </source>
</evidence>
<gene>
    <name evidence="7" type="primary">ybeY</name>
    <name evidence="8" type="ORF">A2537_02010</name>
</gene>
<feature type="binding site" evidence="7">
    <location>
        <position position="110"/>
    </location>
    <ligand>
        <name>Zn(2+)</name>
        <dbReference type="ChEBI" id="CHEBI:29105"/>
        <note>catalytic</note>
    </ligand>
</feature>
<feature type="binding site" evidence="7">
    <location>
        <position position="114"/>
    </location>
    <ligand>
        <name>Zn(2+)</name>
        <dbReference type="ChEBI" id="CHEBI:29105"/>
        <note>catalytic</note>
    </ligand>
</feature>
<dbReference type="PANTHER" id="PTHR46986:SF1">
    <property type="entry name" value="ENDORIBONUCLEASE YBEY, CHLOROPLASTIC"/>
    <property type="match status" value="1"/>
</dbReference>
<evidence type="ECO:0000313" key="8">
    <source>
        <dbReference type="EMBL" id="OGH90230.1"/>
    </source>
</evidence>
<keyword evidence="7" id="KW-0698">rRNA processing</keyword>
<name>A0A1F6P2C0_9BACT</name>
<dbReference type="Proteomes" id="UP000178490">
    <property type="component" value="Unassembled WGS sequence"/>
</dbReference>
<evidence type="ECO:0000256" key="3">
    <source>
        <dbReference type="ARBA" id="ARBA00022723"/>
    </source>
</evidence>
<keyword evidence="6 7" id="KW-0862">Zinc</keyword>
<organism evidence="8 9">
    <name type="scientific">Candidatus Magasanikbacteria bacterium RIFOXYD2_FULL_36_9</name>
    <dbReference type="NCBI Taxonomy" id="1798707"/>
    <lineage>
        <taxon>Bacteria</taxon>
        <taxon>Candidatus Magasanikiibacteriota</taxon>
    </lineage>
</organism>
<evidence type="ECO:0000256" key="5">
    <source>
        <dbReference type="ARBA" id="ARBA00022801"/>
    </source>
</evidence>
<comment type="cofactor">
    <cofactor evidence="7">
        <name>Zn(2+)</name>
        <dbReference type="ChEBI" id="CHEBI:29105"/>
    </cofactor>
    <text evidence="7">Binds 1 zinc ion.</text>
</comment>
<dbReference type="PROSITE" id="PS01306">
    <property type="entry name" value="UPF0054"/>
    <property type="match status" value="1"/>
</dbReference>
<accession>A0A1F6P2C0</accession>
<dbReference type="Gene3D" id="3.40.390.30">
    <property type="entry name" value="Metalloproteases ('zincins'), catalytic domain"/>
    <property type="match status" value="1"/>
</dbReference>